<dbReference type="InterPro" id="IPR002933">
    <property type="entry name" value="Peptidase_M20"/>
</dbReference>
<dbReference type="OrthoDB" id="9808195at2"/>
<dbReference type="SUPFAM" id="SSF53187">
    <property type="entry name" value="Zn-dependent exopeptidases"/>
    <property type="match status" value="1"/>
</dbReference>
<feature type="binding site" evidence="3">
    <location>
        <position position="198"/>
    </location>
    <ligand>
        <name>Zn(2+)</name>
        <dbReference type="ChEBI" id="CHEBI:29105"/>
        <label>1</label>
    </ligand>
</feature>
<organism evidence="4 5">
    <name type="scientific">Roseinatronobacter bogoriensis subsp. barguzinensis</name>
    <dbReference type="NCBI Taxonomy" id="441209"/>
    <lineage>
        <taxon>Bacteria</taxon>
        <taxon>Pseudomonadati</taxon>
        <taxon>Pseudomonadota</taxon>
        <taxon>Alphaproteobacteria</taxon>
        <taxon>Rhodobacterales</taxon>
        <taxon>Paracoccaceae</taxon>
        <taxon>Roseinatronobacter</taxon>
    </lineage>
</organism>
<feature type="binding site" evidence="3">
    <location>
        <position position="95"/>
    </location>
    <ligand>
        <name>Zn(2+)</name>
        <dbReference type="ChEBI" id="CHEBI:29105"/>
        <label>1</label>
    </ligand>
</feature>
<dbReference type="PANTHER" id="PTHR32494:SF5">
    <property type="entry name" value="ALLANTOATE AMIDOHYDROLASE"/>
    <property type="match status" value="1"/>
</dbReference>
<dbReference type="STRING" id="441209.GCA_001870665_01315"/>
<dbReference type="PANTHER" id="PTHR32494">
    <property type="entry name" value="ALLANTOATE DEIMINASE-RELATED"/>
    <property type="match status" value="1"/>
</dbReference>
<dbReference type="KEGG" id="rbg:BG454_07690"/>
<dbReference type="NCBIfam" id="TIGR01879">
    <property type="entry name" value="hydantase"/>
    <property type="match status" value="1"/>
</dbReference>
<feature type="binding site" evidence="3">
    <location>
        <position position="396"/>
    </location>
    <ligand>
        <name>Zn(2+)</name>
        <dbReference type="ChEBI" id="CHEBI:29105"/>
        <label>2</label>
    </ligand>
</feature>
<dbReference type="InterPro" id="IPR010158">
    <property type="entry name" value="Amidase_Cbmase"/>
</dbReference>
<feature type="binding site" evidence="3">
    <location>
        <position position="95"/>
    </location>
    <ligand>
        <name>Zn(2+)</name>
        <dbReference type="ChEBI" id="CHEBI:29105"/>
        <label>2</label>
    </ligand>
</feature>
<feature type="binding site" evidence="3">
    <location>
        <position position="130"/>
    </location>
    <ligand>
        <name>Zn(2+)</name>
        <dbReference type="ChEBI" id="CHEBI:29105"/>
        <label>2</label>
    </ligand>
</feature>
<evidence type="ECO:0000313" key="5">
    <source>
        <dbReference type="Proteomes" id="UP000228948"/>
    </source>
</evidence>
<dbReference type="AlphaFoldDB" id="A0A2K8K8F7"/>
<proteinExistence type="inferred from homology"/>
<dbReference type="GO" id="GO:0016813">
    <property type="term" value="F:hydrolase activity, acting on carbon-nitrogen (but not peptide) bonds, in linear amidines"/>
    <property type="evidence" value="ECO:0007669"/>
    <property type="project" value="InterPro"/>
</dbReference>
<name>A0A2K8K8F7_9RHOB</name>
<dbReference type="Gene3D" id="3.30.70.360">
    <property type="match status" value="1"/>
</dbReference>
<dbReference type="RefSeq" id="WP_071480278.1">
    <property type="nucleotide sequence ID" value="NZ_CP024899.1"/>
</dbReference>
<dbReference type="SUPFAM" id="SSF55031">
    <property type="entry name" value="Bacterial exopeptidase dimerisation domain"/>
    <property type="match status" value="1"/>
</dbReference>
<dbReference type="Gene3D" id="3.40.630.10">
    <property type="entry name" value="Zn peptidases"/>
    <property type="match status" value="1"/>
</dbReference>
<dbReference type="Pfam" id="PF01546">
    <property type="entry name" value="Peptidase_M20"/>
    <property type="match status" value="1"/>
</dbReference>
<evidence type="ECO:0000313" key="4">
    <source>
        <dbReference type="EMBL" id="ATX65724.1"/>
    </source>
</evidence>
<gene>
    <name evidence="4" type="ORF">BG454_07690</name>
</gene>
<evidence type="ECO:0000256" key="2">
    <source>
        <dbReference type="ARBA" id="ARBA00022801"/>
    </source>
</evidence>
<evidence type="ECO:0000256" key="1">
    <source>
        <dbReference type="ARBA" id="ARBA00006153"/>
    </source>
</evidence>
<keyword evidence="3" id="KW-0479">Metal-binding</keyword>
<evidence type="ECO:0000256" key="3">
    <source>
        <dbReference type="PIRSR" id="PIRSR001235-1"/>
    </source>
</evidence>
<comment type="cofactor">
    <cofactor evidence="3">
        <name>Zn(2+)</name>
        <dbReference type="ChEBI" id="CHEBI:29105"/>
    </cofactor>
    <text evidence="3">Binds 2 Zn(2+) ions per subunit.</text>
</comment>
<dbReference type="Proteomes" id="UP000228948">
    <property type="component" value="Chromosome"/>
</dbReference>
<dbReference type="PIRSF" id="PIRSF001235">
    <property type="entry name" value="Amidase_carbamoylase"/>
    <property type="match status" value="1"/>
</dbReference>
<feature type="binding site" evidence="3">
    <location>
        <position position="84"/>
    </location>
    <ligand>
        <name>Zn(2+)</name>
        <dbReference type="ChEBI" id="CHEBI:29105"/>
        <label>1</label>
    </ligand>
</feature>
<comment type="similarity">
    <text evidence="1">Belongs to the peptidase M20 family.</text>
</comment>
<protein>
    <submittedName>
        <fullName evidence="4">Zn-dependent hydrolase</fullName>
    </submittedName>
</protein>
<dbReference type="GO" id="GO:0046872">
    <property type="term" value="F:metal ion binding"/>
    <property type="evidence" value="ECO:0007669"/>
    <property type="project" value="UniProtKB-KW"/>
</dbReference>
<accession>A0A2K8K8F7</accession>
<dbReference type="EMBL" id="CP024899">
    <property type="protein sequence ID" value="ATX65724.1"/>
    <property type="molecule type" value="Genomic_DNA"/>
</dbReference>
<sequence>MVLSGPRPSQALSARMFAELAKETADSPGITRASFGVGEAFAHSLAAAVAQELGLSVTTDIAGNQYMIWPGRDRDAPRVFIGSHMDSVRHGGNYDGAAGVVAGLAAVADLQAEGFTPAQDIVVMAIRAEELVWFPTPYCGSRMAFGLLDPSEYDAVKRSDTGRSLAEHMREEGCDPDALKAGARPLDPATIRHFIEVHIEQGVTLDMKGIPVGVVNGIRGNLRYRHARITGKYAHAGALAREYRHDAVLAGAEFVQVLEHKWDALTAQGDDFVATVGEFWTDPDMHGMTKVPGSVNFTMDLRSLSNDVLMRVDAYLRDMAREIGERRRVVIDIGDYTNAPPAVIDPALVTSFERAARRLAIPTLTLPSGAGHDCATFSWQGVSAGMVFIRNQNGSHNPDEAMEMPDFDKAVQVLSEALRDIG</sequence>
<reference evidence="4 5" key="1">
    <citation type="submission" date="2017-11" db="EMBL/GenBank/DDBJ databases">
        <title>Revised Sequence and Annotation of the Rhodobaca barguzinensis strain alga05 Genome.</title>
        <authorList>
            <person name="Kopejtka K."/>
            <person name="Tomasch J.M."/>
            <person name="Bunk B."/>
            <person name="Koblizek M."/>
        </authorList>
    </citation>
    <scope>NUCLEOTIDE SEQUENCE [LARGE SCALE GENOMIC DNA]</scope>
    <source>
        <strain evidence="5">alga05</strain>
    </source>
</reference>
<keyword evidence="5" id="KW-1185">Reference proteome</keyword>
<keyword evidence="3" id="KW-0862">Zinc</keyword>
<keyword evidence="2 4" id="KW-0378">Hydrolase</keyword>
<dbReference type="InterPro" id="IPR036264">
    <property type="entry name" value="Bact_exopeptidase_dim_dom"/>
</dbReference>